<name>A0A835CD00_9FABA</name>
<evidence type="ECO:0000313" key="3">
    <source>
        <dbReference type="EMBL" id="KAF7838421.1"/>
    </source>
</evidence>
<dbReference type="Gene3D" id="3.60.10.10">
    <property type="entry name" value="Endonuclease/exonuclease/phosphatase"/>
    <property type="match status" value="1"/>
</dbReference>
<reference evidence="3" key="1">
    <citation type="submission" date="2020-09" db="EMBL/GenBank/DDBJ databases">
        <title>Genome-Enabled Discovery of Anthraquinone Biosynthesis in Senna tora.</title>
        <authorList>
            <person name="Kang S.-H."/>
            <person name="Pandey R.P."/>
            <person name="Lee C.-M."/>
            <person name="Sim J.-S."/>
            <person name="Jeong J.-T."/>
            <person name="Choi B.-S."/>
            <person name="Jung M."/>
            <person name="Ginzburg D."/>
            <person name="Zhao K."/>
            <person name="Won S.Y."/>
            <person name="Oh T.-J."/>
            <person name="Yu Y."/>
            <person name="Kim N.-H."/>
            <person name="Lee O.R."/>
            <person name="Lee T.-H."/>
            <person name="Bashyal P."/>
            <person name="Kim T.-S."/>
            <person name="Lee W.-H."/>
            <person name="Kawkins C."/>
            <person name="Kim C.-K."/>
            <person name="Kim J.S."/>
            <person name="Ahn B.O."/>
            <person name="Rhee S.Y."/>
            <person name="Sohng J.K."/>
        </authorList>
    </citation>
    <scope>NUCLEOTIDE SEQUENCE</scope>
    <source>
        <tissue evidence="3">Leaf</tissue>
    </source>
</reference>
<dbReference type="Proteomes" id="UP000634136">
    <property type="component" value="Unassembled WGS sequence"/>
</dbReference>
<feature type="region of interest" description="Disordered" evidence="1">
    <location>
        <begin position="1"/>
        <end position="36"/>
    </location>
</feature>
<keyword evidence="4" id="KW-1185">Reference proteome</keyword>
<dbReference type="Pfam" id="PF13966">
    <property type="entry name" value="zf-RVT"/>
    <property type="match status" value="1"/>
</dbReference>
<comment type="caution">
    <text evidence="3">The sequence shown here is derived from an EMBL/GenBank/DDBJ whole genome shotgun (WGS) entry which is preliminary data.</text>
</comment>
<dbReference type="InterPro" id="IPR026960">
    <property type="entry name" value="RVT-Znf"/>
</dbReference>
<evidence type="ECO:0000259" key="2">
    <source>
        <dbReference type="Pfam" id="PF13966"/>
    </source>
</evidence>
<evidence type="ECO:0000256" key="1">
    <source>
        <dbReference type="SAM" id="MobiDB-lite"/>
    </source>
</evidence>
<accession>A0A835CD00</accession>
<sequence>MDKAKMDTNQPKSATSGKKPAGMELKQKVPQSSNRPLKIHSPAMFSNPMFNAKHGNVDRDVMHNSKTKQVEDGSGGSRCGNAVARVLSHSYFCFLMNYIVWNCRGTGVKTFPRLIKDLKREFKVDFLALLETHQSGQNAKDIMSKLGFDHSEVVEANGQSGGIWCLWNENGFSIQTVFKNSQLVHLKVLNGSSSWFLTVTYGSSNATARRDMWNCIDYIGSNMSSAWCVIGDFNAYIAVNEKMGGSVGGSKPDILFKNCLDRNLLMDLHFSVPVFTWKRGSVAIRLDRTIANEEWRVMFEEASVYHLPSFKSDHSSILVCTGRKATMCKPKVQGGLGMRHLKHQNQAFMTKLGWGLINQKDALWARVLRGKYKCGDDIMPEVAARSTSSRLWKGIAANWQHVKRGVVWRIGDGKNIRFWSDPWLPDGVVLGNVTTVPLAQQVMEDKIEEYVTASGAWDWDRFDYLLPDDICKKIASLVPPSRRGLSDRVAWVHSKHGDFSTKSAYYAIMNYPQTEPNKIWNLIWKWKGMERIRYFLWLCGQERLLTNVARMRRSLTQCDGCSRCGNASETQIHTLRDCPKASTIWMRLVHPKHWPVFFGTDFRQWFMLNLSRNLGREGSDWCSVFAIACWIIWKCRNAEVFRSSNSDTRDPYFSIMQLVNLCNQAKRMLGGSDQGRNHRSRPMVKWEMPEMGWLKVNVDGSRRGSTGVATCGGVARDAGDAFLGGFTCNLGSLAVNMVKQGCNEGHPCSSLVHLAQSLVNRDWHVCIHHLLCEGNCVADRLAAEGHDHQIGVHRLMGPPEFLTDLLLAYLRDASPVRELVL</sequence>
<dbReference type="InterPro" id="IPR036691">
    <property type="entry name" value="Endo/exonu/phosph_ase_sf"/>
</dbReference>
<feature type="domain" description="Reverse transcriptase zinc-binding" evidence="2">
    <location>
        <begin position="499"/>
        <end position="585"/>
    </location>
</feature>
<dbReference type="SUPFAM" id="SSF56219">
    <property type="entry name" value="DNase I-like"/>
    <property type="match status" value="1"/>
</dbReference>
<evidence type="ECO:0000313" key="4">
    <source>
        <dbReference type="Proteomes" id="UP000634136"/>
    </source>
</evidence>
<proteinExistence type="predicted"/>
<feature type="compositionally biased region" description="Polar residues" evidence="1">
    <location>
        <begin position="7"/>
        <end position="16"/>
    </location>
</feature>
<dbReference type="PANTHER" id="PTHR35218:SF9">
    <property type="entry name" value="ENDONUCLEASE_EXONUCLEASE_PHOSPHATASE DOMAIN-CONTAINING PROTEIN"/>
    <property type="match status" value="1"/>
</dbReference>
<dbReference type="OrthoDB" id="1720282at2759"/>
<dbReference type="PANTHER" id="PTHR35218">
    <property type="entry name" value="RNASE H DOMAIN-CONTAINING PROTEIN"/>
    <property type="match status" value="1"/>
</dbReference>
<protein>
    <submittedName>
        <fullName evidence="3">Putative ribonuclease H protein At1g65750 family</fullName>
    </submittedName>
</protein>
<dbReference type="InterPro" id="IPR044730">
    <property type="entry name" value="RNase_H-like_dom_plant"/>
</dbReference>
<dbReference type="EMBL" id="JAAIUW010000003">
    <property type="protein sequence ID" value="KAF7838421.1"/>
    <property type="molecule type" value="Genomic_DNA"/>
</dbReference>
<dbReference type="CDD" id="cd06222">
    <property type="entry name" value="RNase_H_like"/>
    <property type="match status" value="1"/>
</dbReference>
<gene>
    <name evidence="3" type="ORF">G2W53_006903</name>
</gene>
<organism evidence="3 4">
    <name type="scientific">Senna tora</name>
    <dbReference type="NCBI Taxonomy" id="362788"/>
    <lineage>
        <taxon>Eukaryota</taxon>
        <taxon>Viridiplantae</taxon>
        <taxon>Streptophyta</taxon>
        <taxon>Embryophyta</taxon>
        <taxon>Tracheophyta</taxon>
        <taxon>Spermatophyta</taxon>
        <taxon>Magnoliopsida</taxon>
        <taxon>eudicotyledons</taxon>
        <taxon>Gunneridae</taxon>
        <taxon>Pentapetalae</taxon>
        <taxon>rosids</taxon>
        <taxon>fabids</taxon>
        <taxon>Fabales</taxon>
        <taxon>Fabaceae</taxon>
        <taxon>Caesalpinioideae</taxon>
        <taxon>Cassia clade</taxon>
        <taxon>Senna</taxon>
    </lineage>
</organism>
<dbReference type="AlphaFoldDB" id="A0A835CD00"/>